<dbReference type="EMBL" id="BMAO01028809">
    <property type="protein sequence ID" value="GFR27533.1"/>
    <property type="molecule type" value="Genomic_DNA"/>
</dbReference>
<name>A0A8X6JJ91_TRICU</name>
<keyword evidence="2" id="KW-1185">Reference proteome</keyword>
<reference evidence="1" key="1">
    <citation type="submission" date="2020-07" db="EMBL/GenBank/DDBJ databases">
        <title>Multicomponent nature underlies the extraordinary mechanical properties of spider dragline silk.</title>
        <authorList>
            <person name="Kono N."/>
            <person name="Nakamura H."/>
            <person name="Mori M."/>
            <person name="Yoshida Y."/>
            <person name="Ohtoshi R."/>
            <person name="Malay A.D."/>
            <person name="Moran D.A.P."/>
            <person name="Tomita M."/>
            <person name="Numata K."/>
            <person name="Arakawa K."/>
        </authorList>
    </citation>
    <scope>NUCLEOTIDE SEQUENCE</scope>
</reference>
<sequence>MLEQGDKRVKLVVCRNETTNPAIKAFSETAPGICPLEPRDFSGQRSGWCLKVEYGGPRLVKYASTLQKNRDGKASQVWKQIQSLMRGRTASPKMMRWWDTRMATMPASWRQART</sequence>
<protein>
    <submittedName>
        <fullName evidence="1">Uncharacterized protein</fullName>
    </submittedName>
</protein>
<proteinExistence type="predicted"/>
<gene>
    <name evidence="1" type="ORF">TNCT_226021</name>
</gene>
<comment type="caution">
    <text evidence="1">The sequence shown here is derived from an EMBL/GenBank/DDBJ whole genome shotgun (WGS) entry which is preliminary data.</text>
</comment>
<accession>A0A8X6JJ91</accession>
<dbReference type="Proteomes" id="UP000887116">
    <property type="component" value="Unassembled WGS sequence"/>
</dbReference>
<evidence type="ECO:0000313" key="1">
    <source>
        <dbReference type="EMBL" id="GFR27533.1"/>
    </source>
</evidence>
<evidence type="ECO:0000313" key="2">
    <source>
        <dbReference type="Proteomes" id="UP000887116"/>
    </source>
</evidence>
<dbReference type="AlphaFoldDB" id="A0A8X6JJ91"/>
<organism evidence="1 2">
    <name type="scientific">Trichonephila clavata</name>
    <name type="common">Joro spider</name>
    <name type="synonym">Nephila clavata</name>
    <dbReference type="NCBI Taxonomy" id="2740835"/>
    <lineage>
        <taxon>Eukaryota</taxon>
        <taxon>Metazoa</taxon>
        <taxon>Ecdysozoa</taxon>
        <taxon>Arthropoda</taxon>
        <taxon>Chelicerata</taxon>
        <taxon>Arachnida</taxon>
        <taxon>Araneae</taxon>
        <taxon>Araneomorphae</taxon>
        <taxon>Entelegynae</taxon>
        <taxon>Araneoidea</taxon>
        <taxon>Nephilidae</taxon>
        <taxon>Trichonephila</taxon>
    </lineage>
</organism>